<comment type="caution">
    <text evidence="7">The sequence shown here is derived from an EMBL/GenBank/DDBJ whole genome shotgun (WGS) entry which is preliminary data.</text>
</comment>
<dbReference type="Pfam" id="PF00990">
    <property type="entry name" value="GGDEF"/>
    <property type="match status" value="1"/>
</dbReference>
<dbReference type="InterPro" id="IPR011006">
    <property type="entry name" value="CheY-like_superfamily"/>
</dbReference>
<feature type="domain" description="Response regulatory" evidence="5">
    <location>
        <begin position="4"/>
        <end position="118"/>
    </location>
</feature>
<evidence type="ECO:0000256" key="3">
    <source>
        <dbReference type="ARBA" id="ARBA00023163"/>
    </source>
</evidence>
<evidence type="ECO:0000256" key="2">
    <source>
        <dbReference type="ARBA" id="ARBA00023015"/>
    </source>
</evidence>
<dbReference type="SUPFAM" id="SSF55073">
    <property type="entry name" value="Nucleotide cyclase"/>
    <property type="match status" value="1"/>
</dbReference>
<evidence type="ECO:0000313" key="8">
    <source>
        <dbReference type="Proteomes" id="UP000739538"/>
    </source>
</evidence>
<dbReference type="GO" id="GO:0005886">
    <property type="term" value="C:plasma membrane"/>
    <property type="evidence" value="ECO:0007669"/>
    <property type="project" value="TreeGrafter"/>
</dbReference>
<dbReference type="EC" id="2.7.7.65" evidence="7"/>
<dbReference type="InterPro" id="IPR043128">
    <property type="entry name" value="Rev_trsase/Diguanyl_cyclase"/>
</dbReference>
<gene>
    <name evidence="7" type="ORF">KDA27_06860</name>
</gene>
<dbReference type="Proteomes" id="UP000739538">
    <property type="component" value="Unassembled WGS sequence"/>
</dbReference>
<dbReference type="InterPro" id="IPR050469">
    <property type="entry name" value="Diguanylate_Cyclase"/>
</dbReference>
<keyword evidence="2" id="KW-0805">Transcription regulation</keyword>
<evidence type="ECO:0000313" key="7">
    <source>
        <dbReference type="EMBL" id="MCA9755504.1"/>
    </source>
</evidence>
<dbReference type="SMART" id="SM00448">
    <property type="entry name" value="REC"/>
    <property type="match status" value="1"/>
</dbReference>
<dbReference type="InterPro" id="IPR000160">
    <property type="entry name" value="GGDEF_dom"/>
</dbReference>
<dbReference type="Pfam" id="PF00072">
    <property type="entry name" value="Response_reg"/>
    <property type="match status" value="1"/>
</dbReference>
<keyword evidence="7" id="KW-0808">Transferase</keyword>
<dbReference type="AlphaFoldDB" id="A0A956NEN4"/>
<dbReference type="CDD" id="cd01949">
    <property type="entry name" value="GGDEF"/>
    <property type="match status" value="1"/>
</dbReference>
<proteinExistence type="predicted"/>
<reference evidence="7" key="1">
    <citation type="submission" date="2020-04" db="EMBL/GenBank/DDBJ databases">
        <authorList>
            <person name="Zhang T."/>
        </authorList>
    </citation>
    <scope>NUCLEOTIDE SEQUENCE</scope>
    <source>
        <strain evidence="7">HKST-UBA02</strain>
    </source>
</reference>
<protein>
    <submittedName>
        <fullName evidence="7">Diguanylate cyclase</fullName>
        <ecNumber evidence="7">2.7.7.65</ecNumber>
    </submittedName>
</protein>
<keyword evidence="1 4" id="KW-0597">Phosphoprotein</keyword>
<evidence type="ECO:0000259" key="5">
    <source>
        <dbReference type="PROSITE" id="PS50110"/>
    </source>
</evidence>
<sequence>MDDRVLVVDDEETLRIVISQVLQADGFEVTTAASGEEAFALFRADPFSLVITDIVMGKMSGIDLLERVKSMESETNVIVMTSHASVDTAVRALRNGAYDYLVKPFDDIELISAVARRARDARRLMDQNRILVEQLKITTAELQSINVQLREAAIRDGLTGLFNHRCFRERLDAELKSSERSGAPVSVVLVDVDHFKHFNDLNGHLAGDECLRFVARCLETVVSQVGIAARYGGEEFVLVLPGSDAEAGYEVAERLRVEIERADIPQAQTQPLGRLTVSAGVSTSPSDGENANALIERADERLYAAKSAGRNNVQGPYADTARTGTDG</sequence>
<dbReference type="PANTHER" id="PTHR45138:SF9">
    <property type="entry name" value="DIGUANYLATE CYCLASE DGCM-RELATED"/>
    <property type="match status" value="1"/>
</dbReference>
<dbReference type="EMBL" id="JAGQHS010000024">
    <property type="protein sequence ID" value="MCA9755504.1"/>
    <property type="molecule type" value="Genomic_DNA"/>
</dbReference>
<dbReference type="FunFam" id="3.40.50.2300:FF:000018">
    <property type="entry name" value="DNA-binding transcriptional regulator NtrC"/>
    <property type="match status" value="1"/>
</dbReference>
<dbReference type="PROSITE" id="PS50887">
    <property type="entry name" value="GGDEF"/>
    <property type="match status" value="1"/>
</dbReference>
<dbReference type="GO" id="GO:0043709">
    <property type="term" value="P:cell adhesion involved in single-species biofilm formation"/>
    <property type="evidence" value="ECO:0007669"/>
    <property type="project" value="TreeGrafter"/>
</dbReference>
<dbReference type="GO" id="GO:0052621">
    <property type="term" value="F:diguanylate cyclase activity"/>
    <property type="evidence" value="ECO:0007669"/>
    <property type="project" value="UniProtKB-EC"/>
</dbReference>
<dbReference type="InterPro" id="IPR029787">
    <property type="entry name" value="Nucleotide_cyclase"/>
</dbReference>
<dbReference type="InterPro" id="IPR001789">
    <property type="entry name" value="Sig_transdc_resp-reg_receiver"/>
</dbReference>
<keyword evidence="3" id="KW-0804">Transcription</keyword>
<feature type="domain" description="GGDEF" evidence="6">
    <location>
        <begin position="183"/>
        <end position="318"/>
    </location>
</feature>
<dbReference type="Gene3D" id="3.30.70.270">
    <property type="match status" value="1"/>
</dbReference>
<dbReference type="PANTHER" id="PTHR45138">
    <property type="entry name" value="REGULATORY COMPONENTS OF SENSORY TRANSDUCTION SYSTEM"/>
    <property type="match status" value="1"/>
</dbReference>
<dbReference type="SUPFAM" id="SSF52172">
    <property type="entry name" value="CheY-like"/>
    <property type="match status" value="1"/>
</dbReference>
<keyword evidence="7" id="KW-0548">Nucleotidyltransferase</keyword>
<accession>A0A956NEN4</accession>
<dbReference type="FunFam" id="3.30.70.270:FF:000001">
    <property type="entry name" value="Diguanylate cyclase domain protein"/>
    <property type="match status" value="1"/>
</dbReference>
<evidence type="ECO:0000259" key="6">
    <source>
        <dbReference type="PROSITE" id="PS50887"/>
    </source>
</evidence>
<name>A0A956NEN4_UNCEI</name>
<evidence type="ECO:0000256" key="4">
    <source>
        <dbReference type="PROSITE-ProRule" id="PRU00169"/>
    </source>
</evidence>
<dbReference type="GO" id="GO:0000160">
    <property type="term" value="P:phosphorelay signal transduction system"/>
    <property type="evidence" value="ECO:0007669"/>
    <property type="project" value="InterPro"/>
</dbReference>
<evidence type="ECO:0000256" key="1">
    <source>
        <dbReference type="ARBA" id="ARBA00022553"/>
    </source>
</evidence>
<dbReference type="GO" id="GO:1902201">
    <property type="term" value="P:negative regulation of bacterial-type flagellum-dependent cell motility"/>
    <property type="evidence" value="ECO:0007669"/>
    <property type="project" value="TreeGrafter"/>
</dbReference>
<dbReference type="SMART" id="SM00267">
    <property type="entry name" value="GGDEF"/>
    <property type="match status" value="1"/>
</dbReference>
<dbReference type="PROSITE" id="PS50110">
    <property type="entry name" value="RESPONSE_REGULATORY"/>
    <property type="match status" value="1"/>
</dbReference>
<feature type="modified residue" description="4-aspartylphosphate" evidence="4">
    <location>
        <position position="53"/>
    </location>
</feature>
<organism evidence="7 8">
    <name type="scientific">Eiseniibacteriota bacterium</name>
    <dbReference type="NCBI Taxonomy" id="2212470"/>
    <lineage>
        <taxon>Bacteria</taxon>
        <taxon>Candidatus Eiseniibacteriota</taxon>
    </lineage>
</organism>
<dbReference type="NCBIfam" id="TIGR00254">
    <property type="entry name" value="GGDEF"/>
    <property type="match status" value="1"/>
</dbReference>
<dbReference type="Gene3D" id="3.40.50.2300">
    <property type="match status" value="1"/>
</dbReference>
<reference evidence="7" key="2">
    <citation type="journal article" date="2021" name="Microbiome">
        <title>Successional dynamics and alternative stable states in a saline activated sludge microbial community over 9 years.</title>
        <authorList>
            <person name="Wang Y."/>
            <person name="Ye J."/>
            <person name="Ju F."/>
            <person name="Liu L."/>
            <person name="Boyd J.A."/>
            <person name="Deng Y."/>
            <person name="Parks D.H."/>
            <person name="Jiang X."/>
            <person name="Yin X."/>
            <person name="Woodcroft B.J."/>
            <person name="Tyson G.W."/>
            <person name="Hugenholtz P."/>
            <person name="Polz M.F."/>
            <person name="Zhang T."/>
        </authorList>
    </citation>
    <scope>NUCLEOTIDE SEQUENCE</scope>
    <source>
        <strain evidence="7">HKST-UBA02</strain>
    </source>
</reference>